<gene>
    <name evidence="1" type="ORF">DAEQUDRAFT_463376</name>
</gene>
<dbReference type="EMBL" id="KV429037">
    <property type="protein sequence ID" value="KZT73310.1"/>
    <property type="molecule type" value="Genomic_DNA"/>
</dbReference>
<dbReference type="Proteomes" id="UP000076727">
    <property type="component" value="Unassembled WGS sequence"/>
</dbReference>
<evidence type="ECO:0000313" key="1">
    <source>
        <dbReference type="EMBL" id="KZT73310.1"/>
    </source>
</evidence>
<keyword evidence="2" id="KW-1185">Reference proteome</keyword>
<evidence type="ECO:0000313" key="2">
    <source>
        <dbReference type="Proteomes" id="UP000076727"/>
    </source>
</evidence>
<protein>
    <submittedName>
        <fullName evidence="1">Uncharacterized protein</fullName>
    </submittedName>
</protein>
<sequence>MEGRMDGWMERVKEEWTLMNVVVHTPHPCIVNTQSAVVPFVLSLLCAIQPGAARCAASTPTSTPTPTSTGDGDATRVCAASEVRLSVQVCTLGARCTAQRPARAEVRGTDPEQR</sequence>
<proteinExistence type="predicted"/>
<reference evidence="1 2" key="1">
    <citation type="journal article" date="2016" name="Mol. Biol. Evol.">
        <title>Comparative Genomics of Early-Diverging Mushroom-Forming Fungi Provides Insights into the Origins of Lignocellulose Decay Capabilities.</title>
        <authorList>
            <person name="Nagy L.G."/>
            <person name="Riley R."/>
            <person name="Tritt A."/>
            <person name="Adam C."/>
            <person name="Daum C."/>
            <person name="Floudas D."/>
            <person name="Sun H."/>
            <person name="Yadav J.S."/>
            <person name="Pangilinan J."/>
            <person name="Larsson K.H."/>
            <person name="Matsuura K."/>
            <person name="Barry K."/>
            <person name="Labutti K."/>
            <person name="Kuo R."/>
            <person name="Ohm R.A."/>
            <person name="Bhattacharya S.S."/>
            <person name="Shirouzu T."/>
            <person name="Yoshinaga Y."/>
            <person name="Martin F.M."/>
            <person name="Grigoriev I.V."/>
            <person name="Hibbett D.S."/>
        </authorList>
    </citation>
    <scope>NUCLEOTIDE SEQUENCE [LARGE SCALE GENOMIC DNA]</scope>
    <source>
        <strain evidence="1 2">L-15889</strain>
    </source>
</reference>
<accession>A0A165TEA1</accession>
<name>A0A165TEA1_9APHY</name>
<organism evidence="1 2">
    <name type="scientific">Daedalea quercina L-15889</name>
    <dbReference type="NCBI Taxonomy" id="1314783"/>
    <lineage>
        <taxon>Eukaryota</taxon>
        <taxon>Fungi</taxon>
        <taxon>Dikarya</taxon>
        <taxon>Basidiomycota</taxon>
        <taxon>Agaricomycotina</taxon>
        <taxon>Agaricomycetes</taxon>
        <taxon>Polyporales</taxon>
        <taxon>Fomitopsis</taxon>
    </lineage>
</organism>
<dbReference type="AlphaFoldDB" id="A0A165TEA1"/>